<proteinExistence type="predicted"/>
<dbReference type="EMBL" id="AP019308">
    <property type="protein sequence ID" value="BBH21549.1"/>
    <property type="molecule type" value="Genomic_DNA"/>
</dbReference>
<name>A0A3G9JF18_9BACL</name>
<protein>
    <submittedName>
        <fullName evidence="1">Uncharacterized protein</fullName>
    </submittedName>
</protein>
<evidence type="ECO:0000313" key="1">
    <source>
        <dbReference type="EMBL" id="BBH21549.1"/>
    </source>
</evidence>
<dbReference type="Proteomes" id="UP000275368">
    <property type="component" value="Chromosome"/>
</dbReference>
<evidence type="ECO:0000313" key="2">
    <source>
        <dbReference type="Proteomes" id="UP000275368"/>
    </source>
</evidence>
<dbReference type="AlphaFoldDB" id="A0A3G9JF18"/>
<organism evidence="1 2">
    <name type="scientific">Paenibacillus baekrokdamisoli</name>
    <dbReference type="NCBI Taxonomy" id="1712516"/>
    <lineage>
        <taxon>Bacteria</taxon>
        <taxon>Bacillati</taxon>
        <taxon>Bacillota</taxon>
        <taxon>Bacilli</taxon>
        <taxon>Bacillales</taxon>
        <taxon>Paenibacillaceae</taxon>
        <taxon>Paenibacillus</taxon>
    </lineage>
</organism>
<reference evidence="1 2" key="1">
    <citation type="submission" date="2018-11" db="EMBL/GenBank/DDBJ databases">
        <title>Complete genome sequence of Paenibacillus baekrokdamisoli strain KCTC 33723.</title>
        <authorList>
            <person name="Kang S.W."/>
            <person name="Lee K.C."/>
            <person name="Kim K.K."/>
            <person name="Kim J.S."/>
            <person name="Kim D.S."/>
            <person name="Ko S.H."/>
            <person name="Yang S.H."/>
            <person name="Lee J.S."/>
        </authorList>
    </citation>
    <scope>NUCLEOTIDE SEQUENCE [LARGE SCALE GENOMIC DNA]</scope>
    <source>
        <strain evidence="1 2">KCTC 33723</strain>
    </source>
</reference>
<gene>
    <name evidence="1" type="ORF">Back11_28940</name>
</gene>
<keyword evidence="2" id="KW-1185">Reference proteome</keyword>
<dbReference type="KEGG" id="pbk:Back11_28940"/>
<accession>A0A3G9JF18</accession>
<sequence length="95" mass="10534">MQVLDKSGQKHAIIYEEPVCIGPVIRIEAMGRIVIDDEEIPFGNGNQAVSDSVQPFASANVHNFDKIVNMQLELVIVIVCVLVDKERNMIGEDQV</sequence>